<dbReference type="WBParaSite" id="MCU_004873-RA">
    <property type="protein sequence ID" value="MCU_004873-RA"/>
    <property type="gene ID" value="MCU_004873"/>
</dbReference>
<comment type="similarity">
    <text evidence="3">Belongs to the peptidase S9C family.</text>
</comment>
<dbReference type="GO" id="GO:0004252">
    <property type="term" value="F:serine-type endopeptidase activity"/>
    <property type="evidence" value="ECO:0007669"/>
    <property type="project" value="TreeGrafter"/>
</dbReference>
<evidence type="ECO:0000256" key="6">
    <source>
        <dbReference type="ARBA" id="ARBA00018421"/>
    </source>
</evidence>
<dbReference type="GO" id="GO:0006508">
    <property type="term" value="P:proteolysis"/>
    <property type="evidence" value="ECO:0007669"/>
    <property type="project" value="InterPro"/>
</dbReference>
<dbReference type="EC" id="3.4.19.1" evidence="5"/>
<dbReference type="InterPro" id="IPR001375">
    <property type="entry name" value="Peptidase_S9_cat"/>
</dbReference>
<organism evidence="11">
    <name type="scientific">Mesocestoides corti</name>
    <name type="common">Flatworm</name>
    <dbReference type="NCBI Taxonomy" id="53468"/>
    <lineage>
        <taxon>Eukaryota</taxon>
        <taxon>Metazoa</taxon>
        <taxon>Spiralia</taxon>
        <taxon>Lophotrochozoa</taxon>
        <taxon>Platyhelminthes</taxon>
        <taxon>Cestoda</taxon>
        <taxon>Eucestoda</taxon>
        <taxon>Cyclophyllidea</taxon>
        <taxon>Mesocestoididae</taxon>
        <taxon>Mesocestoides</taxon>
    </lineage>
</organism>
<evidence type="ECO:0000256" key="5">
    <source>
        <dbReference type="ARBA" id="ARBA00012917"/>
    </source>
</evidence>
<reference evidence="11" key="1">
    <citation type="submission" date="2019-11" db="UniProtKB">
        <authorList>
            <consortium name="WormBaseParasite"/>
        </authorList>
    </citation>
    <scope>IDENTIFICATION</scope>
</reference>
<dbReference type="Gene3D" id="2.120.10.30">
    <property type="entry name" value="TolB, C-terminal domain"/>
    <property type="match status" value="1"/>
</dbReference>
<evidence type="ECO:0000256" key="8">
    <source>
        <dbReference type="ARBA" id="ARBA00022801"/>
    </source>
</evidence>
<name>A0A5K3F4H9_MESCO</name>
<accession>A0A5K3F4H9</accession>
<comment type="subcellular location">
    <subcellularLocation>
        <location evidence="2">Cytoplasm</location>
    </subcellularLocation>
</comment>
<evidence type="ECO:0000259" key="10">
    <source>
        <dbReference type="Pfam" id="PF19283"/>
    </source>
</evidence>
<comment type="catalytic activity">
    <reaction evidence="1">
        <text>Cleavage of an N-acetyl or N-formyl amino acid from the N-terminus of a polypeptide.</text>
        <dbReference type="EC" id="3.4.19.1"/>
    </reaction>
</comment>
<evidence type="ECO:0000313" key="11">
    <source>
        <dbReference type="WBParaSite" id="MCU_004873-RA"/>
    </source>
</evidence>
<dbReference type="InterPro" id="IPR029058">
    <property type="entry name" value="AB_hydrolase_fold"/>
</dbReference>
<dbReference type="GO" id="GO:0008242">
    <property type="term" value="F:omega peptidase activity"/>
    <property type="evidence" value="ECO:0007669"/>
    <property type="project" value="UniProtKB-EC"/>
</dbReference>
<sequence>MSIKRSHLAKYSSRILSHFSSFPKPVSVRVHPRFGVLYSKDTLCVSSKWNYVDIIRKDRVVIGQEYLISFPDSHETPTLVHASHESIISAGACFPYTDDSGAKVLWDVESGSRRVLFVECKLPNAALGESEAMSASAALPGTFVHVLCSKTGRKLKTIKLPTEKSGTTPAVHGKVYGSSHQSKHFSACRFCPTNPNKLIFLAEAPKVNANNEETPSIPEKSPFVLKESWGEGLSGITRPVICLLDVETEEVVCVQSKLEKLAPESIHWSFDEPHYTPDGNGIIFVAYDNNPYPLGLIYCHQRASKLLYWNFETSQLQCLSRGAHAVCWPRFSPDNSKLIWFEVPASGPHGQCFEMLAHTWPPSQPTPEVIVPLVALPKDESDFPGLYLGAGVRERCWTSDSKAVVLSTTWGAETALVHINVDGDTPNRITRFPSPLEQVEGGGGHGTVCLMDLCDDVLVASVSSPSVPNFIAVAKLSHENVCKTCWLNLSLTGENQPVVPFVKGLAWRVLSHSADIADERFGVKRFESILIHPTSNSANLQLSIGPHHNGDGIAWKSTLGLVVIPHGGPHSVFTAEWLPQVASYVGAGFACLLINYRGSTGYGNCSVYSLPGKCGTNDVADCVQATKEALRELSSPDLPCVLLGGSHGGFLVLHLAGRHAAMYRAVVARNPVTNLVSMLSTSDIPDWCWTEAGIGVDETRVDPKHPEKLCREWTFDCGFCPTKPEDLTRLASCSPIIHISSAWSVPVLMCLGAKDARVPNEQGIGFMRTLRAHLGQKAGEAMLQTLRFPTESHPLESPAASQENFVRALEWFYSALGLIQE</sequence>
<keyword evidence="7" id="KW-0963">Cytoplasm</keyword>
<feature type="domain" description="Peptidase S9 prolyl oligopeptidase catalytic" evidence="9">
    <location>
        <begin position="583"/>
        <end position="817"/>
    </location>
</feature>
<dbReference type="PANTHER" id="PTHR42776">
    <property type="entry name" value="SERINE PEPTIDASE S9 FAMILY MEMBER"/>
    <property type="match status" value="1"/>
</dbReference>
<feature type="domain" description="Acylamino-acid-releasing enzyme N-terminal" evidence="10">
    <location>
        <begin position="225"/>
        <end position="489"/>
    </location>
</feature>
<protein>
    <recommendedName>
        <fullName evidence="6">Acylamino-acid-releasing enzyme</fullName>
        <ecNumber evidence="5">3.4.19.1</ecNumber>
    </recommendedName>
</protein>
<dbReference type="SUPFAM" id="SSF82171">
    <property type="entry name" value="DPP6 N-terminal domain-like"/>
    <property type="match status" value="1"/>
</dbReference>
<dbReference type="InterPro" id="IPR011042">
    <property type="entry name" value="6-blade_b-propeller_TolB-like"/>
</dbReference>
<evidence type="ECO:0000256" key="1">
    <source>
        <dbReference type="ARBA" id="ARBA00000721"/>
    </source>
</evidence>
<dbReference type="AlphaFoldDB" id="A0A5K3F4H9"/>
<evidence type="ECO:0000259" key="9">
    <source>
        <dbReference type="Pfam" id="PF00326"/>
    </source>
</evidence>
<dbReference type="PANTHER" id="PTHR42776:SF4">
    <property type="entry name" value="ACYLAMINO-ACID-RELEASING ENZYME"/>
    <property type="match status" value="1"/>
</dbReference>
<evidence type="ECO:0000256" key="2">
    <source>
        <dbReference type="ARBA" id="ARBA00004496"/>
    </source>
</evidence>
<comment type="subunit">
    <text evidence="4">Homotetramer.</text>
</comment>
<dbReference type="Gene3D" id="3.40.50.1820">
    <property type="entry name" value="alpha/beta hydrolase"/>
    <property type="match status" value="1"/>
</dbReference>
<evidence type="ECO:0000256" key="3">
    <source>
        <dbReference type="ARBA" id="ARBA00010040"/>
    </source>
</evidence>
<evidence type="ECO:0000256" key="4">
    <source>
        <dbReference type="ARBA" id="ARBA00011881"/>
    </source>
</evidence>
<keyword evidence="8" id="KW-0378">Hydrolase</keyword>
<dbReference type="GO" id="GO:0005737">
    <property type="term" value="C:cytoplasm"/>
    <property type="evidence" value="ECO:0007669"/>
    <property type="project" value="UniProtKB-SubCell"/>
</dbReference>
<dbReference type="Pfam" id="PF19283">
    <property type="entry name" value="APEH_N"/>
    <property type="match status" value="1"/>
</dbReference>
<dbReference type="Pfam" id="PF00326">
    <property type="entry name" value="Peptidase_S9"/>
    <property type="match status" value="1"/>
</dbReference>
<dbReference type="SUPFAM" id="SSF53474">
    <property type="entry name" value="alpha/beta-Hydrolases"/>
    <property type="match status" value="1"/>
</dbReference>
<proteinExistence type="inferred from homology"/>
<dbReference type="InterPro" id="IPR045550">
    <property type="entry name" value="AARE_N"/>
</dbReference>
<evidence type="ECO:0000256" key="7">
    <source>
        <dbReference type="ARBA" id="ARBA00022490"/>
    </source>
</evidence>